<dbReference type="Pfam" id="PF00293">
    <property type="entry name" value="NUDIX"/>
    <property type="match status" value="1"/>
</dbReference>
<sequence>MSHLRGSIKKIDEALSLKWIKLNKITYIDCKGNERFWESASRTTKKGDTDGVDILATVKKDGRNYLIVVVQYRVPVDNLVIEFPAGLVDNDEDFINSAIRELKEETGYRATTDKVLLTSPILPLECGMSCANARMVVIDLEETICEEQELEGSENIDVFYLPMDNLFNELEELRKKLNCVVSIQLYTFALGLNFNKFLK</sequence>
<evidence type="ECO:0000259" key="2">
    <source>
        <dbReference type="PROSITE" id="PS51462"/>
    </source>
</evidence>
<organism evidence="3 4">
    <name type="scientific">Dictyostelium firmibasis</name>
    <dbReference type="NCBI Taxonomy" id="79012"/>
    <lineage>
        <taxon>Eukaryota</taxon>
        <taxon>Amoebozoa</taxon>
        <taxon>Evosea</taxon>
        <taxon>Eumycetozoa</taxon>
        <taxon>Dictyostelia</taxon>
        <taxon>Dictyosteliales</taxon>
        <taxon>Dictyosteliaceae</taxon>
        <taxon>Dictyostelium</taxon>
    </lineage>
</organism>
<name>A0AAN7UEI2_9MYCE</name>
<keyword evidence="4" id="KW-1185">Reference proteome</keyword>
<dbReference type="PANTHER" id="PTHR11839:SF1">
    <property type="entry name" value="ADP-SUGAR PYROPHOSPHATASE"/>
    <property type="match status" value="1"/>
</dbReference>
<dbReference type="InterPro" id="IPR015797">
    <property type="entry name" value="NUDIX_hydrolase-like_dom_sf"/>
</dbReference>
<dbReference type="AlphaFoldDB" id="A0AAN7UEI2"/>
<evidence type="ECO:0000256" key="1">
    <source>
        <dbReference type="ARBA" id="ARBA00022801"/>
    </source>
</evidence>
<dbReference type="GO" id="GO:0006753">
    <property type="term" value="P:nucleoside phosphate metabolic process"/>
    <property type="evidence" value="ECO:0007669"/>
    <property type="project" value="TreeGrafter"/>
</dbReference>
<proteinExistence type="predicted"/>
<dbReference type="CDD" id="cd18888">
    <property type="entry name" value="NUDIX_ADPRase_Nudt5"/>
    <property type="match status" value="1"/>
</dbReference>
<dbReference type="GO" id="GO:0047631">
    <property type="term" value="F:ADP-ribose diphosphatase activity"/>
    <property type="evidence" value="ECO:0007669"/>
    <property type="project" value="TreeGrafter"/>
</dbReference>
<gene>
    <name evidence="3" type="ORF">RB653_006437</name>
</gene>
<dbReference type="Gene3D" id="3.90.79.10">
    <property type="entry name" value="Nucleoside Triphosphate Pyrophosphohydrolase"/>
    <property type="match status" value="1"/>
</dbReference>
<protein>
    <recommendedName>
        <fullName evidence="2">Nudix hydrolase domain-containing protein</fullName>
    </recommendedName>
</protein>
<feature type="domain" description="Nudix hydrolase" evidence="2">
    <location>
        <begin position="47"/>
        <end position="187"/>
    </location>
</feature>
<dbReference type="PANTHER" id="PTHR11839">
    <property type="entry name" value="UDP/ADP-SUGAR PYROPHOSPHATASE"/>
    <property type="match status" value="1"/>
</dbReference>
<dbReference type="SUPFAM" id="SSF55811">
    <property type="entry name" value="Nudix"/>
    <property type="match status" value="1"/>
</dbReference>
<dbReference type="Proteomes" id="UP001344447">
    <property type="component" value="Unassembled WGS sequence"/>
</dbReference>
<dbReference type="EMBL" id="JAVFKY010000001">
    <property type="protein sequence ID" value="KAK5584820.1"/>
    <property type="molecule type" value="Genomic_DNA"/>
</dbReference>
<reference evidence="3 4" key="1">
    <citation type="submission" date="2023-11" db="EMBL/GenBank/DDBJ databases">
        <title>Dfirmibasis_genome.</title>
        <authorList>
            <person name="Edelbroek B."/>
            <person name="Kjellin J."/>
            <person name="Jerlstrom-Hultqvist J."/>
            <person name="Soderbom F."/>
        </authorList>
    </citation>
    <scope>NUCLEOTIDE SEQUENCE [LARGE SCALE GENOMIC DNA]</scope>
    <source>
        <strain evidence="3 4">TNS-C-14</strain>
    </source>
</reference>
<dbReference type="PROSITE" id="PS51462">
    <property type="entry name" value="NUDIX"/>
    <property type="match status" value="1"/>
</dbReference>
<accession>A0AAN7UEI2</accession>
<evidence type="ECO:0000313" key="3">
    <source>
        <dbReference type="EMBL" id="KAK5584820.1"/>
    </source>
</evidence>
<comment type="caution">
    <text evidence="3">The sequence shown here is derived from an EMBL/GenBank/DDBJ whole genome shotgun (WGS) entry which is preliminary data.</text>
</comment>
<dbReference type="GO" id="GO:0019693">
    <property type="term" value="P:ribose phosphate metabolic process"/>
    <property type="evidence" value="ECO:0007669"/>
    <property type="project" value="TreeGrafter"/>
</dbReference>
<evidence type="ECO:0000313" key="4">
    <source>
        <dbReference type="Proteomes" id="UP001344447"/>
    </source>
</evidence>
<dbReference type="InterPro" id="IPR000086">
    <property type="entry name" value="NUDIX_hydrolase_dom"/>
</dbReference>
<keyword evidence="1" id="KW-0378">Hydrolase</keyword>